<evidence type="ECO:0000259" key="2">
    <source>
        <dbReference type="Pfam" id="PF05229"/>
    </source>
</evidence>
<organism evidence="3 4">
    <name type="scientific">Klebsiella michiganensis (strain ATCC 8724 / DSM 4798 / JCM 20051 / NBRC 3318 / NRRL B-199 / KCTC 1686 / BUCSAV 143 / CCM 1901)</name>
    <dbReference type="NCBI Taxonomy" id="1006551"/>
    <lineage>
        <taxon>Bacteria</taxon>
        <taxon>Pseudomonadati</taxon>
        <taxon>Pseudomonadota</taxon>
        <taxon>Gammaproteobacteria</taxon>
        <taxon>Enterobacterales</taxon>
        <taxon>Enterobacteriaceae</taxon>
        <taxon>Klebsiella/Raoultella group</taxon>
        <taxon>Klebsiella</taxon>
    </lineage>
</organism>
<dbReference type="HOGENOM" id="CLU_103262_2_0_6"/>
<reference evidence="3 4" key="1">
    <citation type="journal article" date="2012" name="J. Bacteriol.">
        <title>Complete genome sequence of Klebsiella oxytoca KCTC 1686, used in production of 2,3-butanediol.</title>
        <authorList>
            <person name="Shin S.H."/>
            <person name="Kim S."/>
            <person name="Kim J.Y."/>
            <person name="Lee S."/>
            <person name="Um Y."/>
            <person name="Oh M.K."/>
            <person name="Kim Y.R."/>
            <person name="Lee J."/>
            <person name="Yang K.S."/>
        </authorList>
    </citation>
    <scope>NUCLEOTIDE SEQUENCE [LARGE SCALE GENOMIC DNA]</scope>
    <source>
        <strain evidence="4">ATCC 8724 / DSM 4798 / JCM 20051 / NBRC 3318 / NRRL B-199 / KCTC 1686</strain>
    </source>
</reference>
<dbReference type="RefSeq" id="WP_014229832.1">
    <property type="nucleotide sequence ID" value="NC_016612.1"/>
</dbReference>
<dbReference type="PANTHER" id="PTHR37089:SF4">
    <property type="entry name" value="EXPORTED PROTEIN"/>
    <property type="match status" value="1"/>
</dbReference>
<dbReference type="InterPro" id="IPR053167">
    <property type="entry name" value="Spore_coat_component"/>
</dbReference>
<feature type="chain" id="PRO_5002610775" evidence="1">
    <location>
        <begin position="27"/>
        <end position="183"/>
    </location>
</feature>
<dbReference type="PANTHER" id="PTHR37089">
    <property type="entry name" value="PROTEIN U-RELATED"/>
    <property type="match status" value="1"/>
</dbReference>
<feature type="domain" description="Spore coat protein U/FanG" evidence="2">
    <location>
        <begin position="33"/>
        <end position="180"/>
    </location>
</feature>
<evidence type="ECO:0000313" key="4">
    <source>
        <dbReference type="Proteomes" id="UP000007843"/>
    </source>
</evidence>
<dbReference type="Pfam" id="PF05229">
    <property type="entry name" value="SCPU"/>
    <property type="match status" value="1"/>
</dbReference>
<dbReference type="InterPro" id="IPR007893">
    <property type="entry name" value="Spore_coat_U/FanG"/>
</dbReference>
<dbReference type="Proteomes" id="UP000007843">
    <property type="component" value="Chromosome"/>
</dbReference>
<dbReference type="KEGG" id="kox:KOX_23780"/>
<evidence type="ECO:0000256" key="1">
    <source>
        <dbReference type="SAM" id="SignalP"/>
    </source>
</evidence>
<protein>
    <submittedName>
        <fullName evidence="3">Spore coat U domain-containing protein</fullName>
    </submittedName>
</protein>
<accession>A0A0H3HB61</accession>
<keyword evidence="1" id="KW-0732">Signal</keyword>
<proteinExistence type="predicted"/>
<gene>
    <name evidence="3" type="ordered locus">KOX_23780</name>
</gene>
<sequence length="183" mass="18759">MNVTTISRSLLGGLLSAIVILQPASAAGTLSGQIGVQVTLGSGCSVSNVRNGENNRWGNINFGSYGDLANSIDAEITGSGGGNALTVTCTEDLASTLTLDGGQSGDAALRYMKNAGGTQQIAYRLYSDAARNNEILPGGTIPIIGTGNPQAIPVFARIRPEDQSVNAPTADVYDDIVTATLAW</sequence>
<dbReference type="EMBL" id="CP003218">
    <property type="protein sequence ID" value="AEX06472.1"/>
    <property type="molecule type" value="Genomic_DNA"/>
</dbReference>
<dbReference type="SMART" id="SM00972">
    <property type="entry name" value="SCPU"/>
    <property type="match status" value="1"/>
</dbReference>
<dbReference type="AlphaFoldDB" id="A0A0H3HB61"/>
<name>A0A0H3HB61_KLEM8</name>
<evidence type="ECO:0000313" key="3">
    <source>
        <dbReference type="EMBL" id="AEX06472.1"/>
    </source>
</evidence>
<feature type="signal peptide" evidence="1">
    <location>
        <begin position="1"/>
        <end position="26"/>
    </location>
</feature>